<dbReference type="EMBL" id="OZ021737">
    <property type="protein sequence ID" value="CAK9318742.1"/>
    <property type="molecule type" value="Genomic_DNA"/>
</dbReference>
<feature type="domain" description="AP2/ERF" evidence="8">
    <location>
        <begin position="19"/>
        <end position="77"/>
    </location>
</feature>
<evidence type="ECO:0000256" key="4">
    <source>
        <dbReference type="ARBA" id="ARBA00023163"/>
    </source>
</evidence>
<dbReference type="SUPFAM" id="SSF54171">
    <property type="entry name" value="DNA-binding domain"/>
    <property type="match status" value="1"/>
</dbReference>
<dbReference type="PRINTS" id="PR00367">
    <property type="entry name" value="ETHRSPELEMNT"/>
</dbReference>
<dbReference type="InterPro" id="IPR036955">
    <property type="entry name" value="AP2/ERF_dom_sf"/>
</dbReference>
<dbReference type="Pfam" id="PF00847">
    <property type="entry name" value="AP2"/>
    <property type="match status" value="1"/>
</dbReference>
<dbReference type="Proteomes" id="UP001642487">
    <property type="component" value="Chromosome 3"/>
</dbReference>
<dbReference type="PANTHER" id="PTHR31190">
    <property type="entry name" value="DNA-BINDING DOMAIN"/>
    <property type="match status" value="1"/>
</dbReference>
<protein>
    <recommendedName>
        <fullName evidence="8">AP2/ERF domain-containing protein</fullName>
    </recommendedName>
</protein>
<organism evidence="9 10">
    <name type="scientific">Citrullus colocynthis</name>
    <name type="common">colocynth</name>
    <dbReference type="NCBI Taxonomy" id="252529"/>
    <lineage>
        <taxon>Eukaryota</taxon>
        <taxon>Viridiplantae</taxon>
        <taxon>Streptophyta</taxon>
        <taxon>Embryophyta</taxon>
        <taxon>Tracheophyta</taxon>
        <taxon>Spermatophyta</taxon>
        <taxon>Magnoliopsida</taxon>
        <taxon>eudicotyledons</taxon>
        <taxon>Gunneridae</taxon>
        <taxon>Pentapetalae</taxon>
        <taxon>rosids</taxon>
        <taxon>fabids</taxon>
        <taxon>Cucurbitales</taxon>
        <taxon>Cucurbitaceae</taxon>
        <taxon>Benincaseae</taxon>
        <taxon>Citrullus</taxon>
    </lineage>
</organism>
<keyword evidence="2" id="KW-0805">Transcription regulation</keyword>
<evidence type="ECO:0000256" key="2">
    <source>
        <dbReference type="ARBA" id="ARBA00023015"/>
    </source>
</evidence>
<evidence type="ECO:0000259" key="8">
    <source>
        <dbReference type="PROSITE" id="PS51032"/>
    </source>
</evidence>
<gene>
    <name evidence="9" type="ORF">CITCOLO1_LOCUS10714</name>
</gene>
<dbReference type="Gene3D" id="3.30.730.10">
    <property type="entry name" value="AP2/ERF domain"/>
    <property type="match status" value="1"/>
</dbReference>
<dbReference type="PANTHER" id="PTHR31190:SF274">
    <property type="entry name" value="ETHYLENE-RESPONSIVE TRANSCRIPTION FACTOR 13"/>
    <property type="match status" value="1"/>
</dbReference>
<keyword evidence="10" id="KW-1185">Reference proteome</keyword>
<feature type="compositionally biased region" description="Basic and acidic residues" evidence="7">
    <location>
        <begin position="1"/>
        <end position="19"/>
    </location>
</feature>
<dbReference type="InterPro" id="IPR044808">
    <property type="entry name" value="ERF_plant"/>
</dbReference>
<keyword evidence="3" id="KW-0238">DNA-binding</keyword>
<evidence type="ECO:0000256" key="3">
    <source>
        <dbReference type="ARBA" id="ARBA00023125"/>
    </source>
</evidence>
<proteinExistence type="inferred from homology"/>
<comment type="subcellular location">
    <subcellularLocation>
        <location evidence="1">Nucleus</location>
    </subcellularLocation>
</comment>
<sequence length="149" mass="16527">MEDSRKGKEQQKQGDDGIKYRGVRRRPWGKYAAEIRDPSKNGARQWLGTYETAEEAARAYDRMAFHLKGHLASLNFPSEYYARVMGSPPHPPHLFPSAPINRGFESGVGGGGSSSSNASSQQVIVFECVDGKVLEDLLAQEDKKKKNSK</sequence>
<keyword evidence="5" id="KW-0539">Nucleus</keyword>
<dbReference type="InterPro" id="IPR001471">
    <property type="entry name" value="AP2/ERF_dom"/>
</dbReference>
<evidence type="ECO:0000256" key="5">
    <source>
        <dbReference type="ARBA" id="ARBA00023242"/>
    </source>
</evidence>
<dbReference type="PROSITE" id="PS51032">
    <property type="entry name" value="AP2_ERF"/>
    <property type="match status" value="1"/>
</dbReference>
<evidence type="ECO:0000256" key="7">
    <source>
        <dbReference type="SAM" id="MobiDB-lite"/>
    </source>
</evidence>
<evidence type="ECO:0000256" key="1">
    <source>
        <dbReference type="ARBA" id="ARBA00004123"/>
    </source>
</evidence>
<accession>A0ABP0YJF7</accession>
<dbReference type="SMART" id="SM00380">
    <property type="entry name" value="AP2"/>
    <property type="match status" value="1"/>
</dbReference>
<evidence type="ECO:0000313" key="10">
    <source>
        <dbReference type="Proteomes" id="UP001642487"/>
    </source>
</evidence>
<reference evidence="9 10" key="1">
    <citation type="submission" date="2024-03" db="EMBL/GenBank/DDBJ databases">
        <authorList>
            <person name="Gkanogiannis A."/>
            <person name="Becerra Lopez-Lavalle L."/>
        </authorList>
    </citation>
    <scope>NUCLEOTIDE SEQUENCE [LARGE SCALE GENOMIC DNA]</scope>
</reference>
<dbReference type="CDD" id="cd00018">
    <property type="entry name" value="AP2"/>
    <property type="match status" value="1"/>
</dbReference>
<comment type="similarity">
    <text evidence="6">Belongs to the AP2/ERF transcription factor family. ERF subfamily.</text>
</comment>
<keyword evidence="4" id="KW-0804">Transcription</keyword>
<dbReference type="InterPro" id="IPR016177">
    <property type="entry name" value="DNA-bd_dom_sf"/>
</dbReference>
<evidence type="ECO:0000256" key="6">
    <source>
        <dbReference type="ARBA" id="ARBA00024343"/>
    </source>
</evidence>
<evidence type="ECO:0000313" key="9">
    <source>
        <dbReference type="EMBL" id="CAK9318742.1"/>
    </source>
</evidence>
<name>A0ABP0YJF7_9ROSI</name>
<feature type="region of interest" description="Disordered" evidence="7">
    <location>
        <begin position="1"/>
        <end position="23"/>
    </location>
</feature>